<name>A0ACC7MV96_9PSED</name>
<keyword evidence="2" id="KW-1185">Reference proteome</keyword>
<sequence>MDFVLRRLAERPGVKIALATVFVILCWAYSPIGIRIGLGAYEPGHLALIRFLIASTFMAGVALVKRISLPRLKDLPLLVLLGFFAVSLHHIALNFGQRGVSAGAASVLAQSTPLFSTILAHFVFKDRVNGWQWICVLCGLLGAGVVVTGDRGFGELDAHGLLILLAALSWSLYFALQKRHSHRYDGLTMVCYTIWSGTTLLLVYAPGLWSEVQNASASANLAVLILGIFPSALAYLAWAYVLTHSNVSRASISLYLIPPTAMLMASVVLAERPSIMVISGMVIVLASVLALNLQPSRGCNAVGPSRESPENN</sequence>
<evidence type="ECO:0000313" key="2">
    <source>
        <dbReference type="Proteomes" id="UP001622950"/>
    </source>
</evidence>
<evidence type="ECO:0000313" key="1">
    <source>
        <dbReference type="EMBL" id="MFK9082406.1"/>
    </source>
</evidence>
<proteinExistence type="predicted"/>
<accession>A0ACC7MV96</accession>
<reference evidence="1" key="1">
    <citation type="submission" date="2024-11" db="EMBL/GenBank/DDBJ databases">
        <authorList>
            <person name="Lucas J.A."/>
        </authorList>
    </citation>
    <scope>NUCLEOTIDE SEQUENCE</scope>
    <source>
        <strain evidence="1">Z 8.8</strain>
    </source>
</reference>
<dbReference type="Proteomes" id="UP001622950">
    <property type="component" value="Unassembled WGS sequence"/>
</dbReference>
<dbReference type="EMBL" id="JBJHQE010000031">
    <property type="protein sequence ID" value="MFK9082406.1"/>
    <property type="molecule type" value="Genomic_DNA"/>
</dbReference>
<protein>
    <submittedName>
        <fullName evidence="1">DMT family transporter</fullName>
    </submittedName>
</protein>
<gene>
    <name evidence="1" type="ORF">ACJEBM_17180</name>
</gene>
<organism evidence="1 2">
    <name type="scientific">Pseudomonas neuropathica</name>
    <dbReference type="NCBI Taxonomy" id="2730425"/>
    <lineage>
        <taxon>Bacteria</taxon>
        <taxon>Pseudomonadati</taxon>
        <taxon>Pseudomonadota</taxon>
        <taxon>Gammaproteobacteria</taxon>
        <taxon>Pseudomonadales</taxon>
        <taxon>Pseudomonadaceae</taxon>
        <taxon>Pseudomonas</taxon>
    </lineage>
</organism>
<comment type="caution">
    <text evidence="1">The sequence shown here is derived from an EMBL/GenBank/DDBJ whole genome shotgun (WGS) entry which is preliminary data.</text>
</comment>